<dbReference type="PANTHER" id="PTHR28236:SF1">
    <property type="entry name" value="LARGE RIBOSOMAL SUBUNIT PROTEIN ML53"/>
    <property type="match status" value="1"/>
</dbReference>
<organism evidence="7 8">
    <name type="scientific">Fonsecaea pedrosoi CBS 271.37</name>
    <dbReference type="NCBI Taxonomy" id="1442368"/>
    <lineage>
        <taxon>Eukaryota</taxon>
        <taxon>Fungi</taxon>
        <taxon>Dikarya</taxon>
        <taxon>Ascomycota</taxon>
        <taxon>Pezizomycotina</taxon>
        <taxon>Eurotiomycetes</taxon>
        <taxon>Chaetothyriomycetidae</taxon>
        <taxon>Chaetothyriales</taxon>
        <taxon>Herpotrichiellaceae</taxon>
        <taxon>Fonsecaea</taxon>
    </lineage>
</organism>
<dbReference type="EMBL" id="KN846970">
    <property type="protein sequence ID" value="KIW83469.1"/>
    <property type="molecule type" value="Genomic_DNA"/>
</dbReference>
<dbReference type="InterPro" id="IPR042776">
    <property type="entry name" value="Ribosomal_mL53_fung"/>
</dbReference>
<dbReference type="GO" id="GO:0003735">
    <property type="term" value="F:structural constituent of ribosome"/>
    <property type="evidence" value="ECO:0007669"/>
    <property type="project" value="TreeGrafter"/>
</dbReference>
<evidence type="ECO:0000256" key="6">
    <source>
        <dbReference type="ARBA" id="ARBA00035180"/>
    </source>
</evidence>
<accession>A0A0D2HGC2</accession>
<dbReference type="RefSeq" id="XP_013287277.1">
    <property type="nucleotide sequence ID" value="XM_013431823.1"/>
</dbReference>
<dbReference type="AlphaFoldDB" id="A0A0D2HGC2"/>
<dbReference type="Proteomes" id="UP000053029">
    <property type="component" value="Unassembled WGS sequence"/>
</dbReference>
<gene>
    <name evidence="7" type="ORF">Z517_02714</name>
</gene>
<evidence type="ECO:0000256" key="2">
    <source>
        <dbReference type="ARBA" id="ARBA00005557"/>
    </source>
</evidence>
<keyword evidence="4" id="KW-0496">Mitochondrion</keyword>
<dbReference type="GeneID" id="25302204"/>
<protein>
    <recommendedName>
        <fullName evidence="6">Large ribosomal subunit protein mL53</fullName>
    </recommendedName>
</protein>
<dbReference type="Gene3D" id="3.40.30.10">
    <property type="entry name" value="Glutaredoxin"/>
    <property type="match status" value="1"/>
</dbReference>
<dbReference type="VEuPathDB" id="FungiDB:Z517_02714"/>
<dbReference type="OrthoDB" id="4136894at2759"/>
<evidence type="ECO:0000313" key="8">
    <source>
        <dbReference type="Proteomes" id="UP000053029"/>
    </source>
</evidence>
<keyword evidence="5" id="KW-0687">Ribonucleoprotein</keyword>
<keyword evidence="3" id="KW-0689">Ribosomal protein</keyword>
<dbReference type="STRING" id="1442368.A0A0D2HGC2"/>
<dbReference type="HOGENOM" id="CLU_131037_1_0_1"/>
<dbReference type="Pfam" id="PF10780">
    <property type="entry name" value="MRP_L53"/>
    <property type="match status" value="1"/>
</dbReference>
<proteinExistence type="inferred from homology"/>
<sequence length="111" mass="12080">MITTYLTSLKARFNPFSASSKIPRLFLTLLPADAHKTLKISSTALPRSSSEPSTLELGFKDGKVVKYSWGAEASQQASSKKGSGEKVTLTDIVEEVDRHARVLARKEELAG</sequence>
<comment type="subcellular location">
    <subcellularLocation>
        <location evidence="1">Mitochondrion</location>
    </subcellularLocation>
</comment>
<dbReference type="InterPro" id="IPR019716">
    <property type="entry name" value="Ribosomal_mL53"/>
</dbReference>
<dbReference type="PANTHER" id="PTHR28236">
    <property type="entry name" value="54S RIBOSOMAL PROTEIN L44, MITOCHONDRIAL"/>
    <property type="match status" value="1"/>
</dbReference>
<name>A0A0D2HGC2_9EURO</name>
<keyword evidence="8" id="KW-1185">Reference proteome</keyword>
<comment type="similarity">
    <text evidence="2">Belongs to the mitochondrion-specific ribosomal protein mL53 family.</text>
</comment>
<reference evidence="7 8" key="1">
    <citation type="submission" date="2015-01" db="EMBL/GenBank/DDBJ databases">
        <title>The Genome Sequence of Fonsecaea pedrosoi CBS 271.37.</title>
        <authorList>
            <consortium name="The Broad Institute Genomics Platform"/>
            <person name="Cuomo C."/>
            <person name="de Hoog S."/>
            <person name="Gorbushina A."/>
            <person name="Stielow B."/>
            <person name="Teixiera M."/>
            <person name="Abouelleil A."/>
            <person name="Chapman S.B."/>
            <person name="Priest M."/>
            <person name="Young S.K."/>
            <person name="Wortman J."/>
            <person name="Nusbaum C."/>
            <person name="Birren B."/>
        </authorList>
    </citation>
    <scope>NUCLEOTIDE SEQUENCE [LARGE SCALE GENOMIC DNA]</scope>
    <source>
        <strain evidence="7 8">CBS 271.37</strain>
    </source>
</reference>
<evidence type="ECO:0000256" key="3">
    <source>
        <dbReference type="ARBA" id="ARBA00022980"/>
    </source>
</evidence>
<evidence type="ECO:0000256" key="1">
    <source>
        <dbReference type="ARBA" id="ARBA00004173"/>
    </source>
</evidence>
<evidence type="ECO:0000256" key="5">
    <source>
        <dbReference type="ARBA" id="ARBA00023274"/>
    </source>
</evidence>
<dbReference type="GO" id="GO:0005762">
    <property type="term" value="C:mitochondrial large ribosomal subunit"/>
    <property type="evidence" value="ECO:0007669"/>
    <property type="project" value="TreeGrafter"/>
</dbReference>
<evidence type="ECO:0000256" key="4">
    <source>
        <dbReference type="ARBA" id="ARBA00023128"/>
    </source>
</evidence>
<evidence type="ECO:0000313" key="7">
    <source>
        <dbReference type="EMBL" id="KIW83469.1"/>
    </source>
</evidence>